<reference evidence="2" key="1">
    <citation type="submission" date="2020-03" db="EMBL/GenBank/DDBJ databases">
        <authorList>
            <person name="Weist P."/>
        </authorList>
    </citation>
    <scope>NUCLEOTIDE SEQUENCE</scope>
</reference>
<evidence type="ECO:0000313" key="2">
    <source>
        <dbReference type="EMBL" id="CAB1438142.1"/>
    </source>
</evidence>
<protein>
    <submittedName>
        <fullName evidence="2">Uncharacterized protein</fullName>
    </submittedName>
</protein>
<name>A0A9N7YSJ8_PLEPL</name>
<dbReference type="Proteomes" id="UP001153269">
    <property type="component" value="Unassembled WGS sequence"/>
</dbReference>
<gene>
    <name evidence="2" type="ORF">PLEPLA_LOCUS26098</name>
</gene>
<dbReference type="EMBL" id="CADEAL010002112">
    <property type="protein sequence ID" value="CAB1438142.1"/>
    <property type="molecule type" value="Genomic_DNA"/>
</dbReference>
<dbReference type="AlphaFoldDB" id="A0A9N7YSJ8"/>
<sequence length="110" mass="11316">MWATQVHEGVGGRSTKPRDTLPGPRCPAATSSSPGVQSRSVGSPGSASLRTLDSDAAARLRAAHNNLGDFTPLTVSMMSSGGLQRCPDRLKAAAPLLLLLLVSAGVDEVH</sequence>
<evidence type="ECO:0000313" key="3">
    <source>
        <dbReference type="Proteomes" id="UP001153269"/>
    </source>
</evidence>
<feature type="region of interest" description="Disordered" evidence="1">
    <location>
        <begin position="1"/>
        <end position="50"/>
    </location>
</feature>
<comment type="caution">
    <text evidence="2">The sequence shown here is derived from an EMBL/GenBank/DDBJ whole genome shotgun (WGS) entry which is preliminary data.</text>
</comment>
<organism evidence="2 3">
    <name type="scientific">Pleuronectes platessa</name>
    <name type="common">European plaice</name>
    <dbReference type="NCBI Taxonomy" id="8262"/>
    <lineage>
        <taxon>Eukaryota</taxon>
        <taxon>Metazoa</taxon>
        <taxon>Chordata</taxon>
        <taxon>Craniata</taxon>
        <taxon>Vertebrata</taxon>
        <taxon>Euteleostomi</taxon>
        <taxon>Actinopterygii</taxon>
        <taxon>Neopterygii</taxon>
        <taxon>Teleostei</taxon>
        <taxon>Neoteleostei</taxon>
        <taxon>Acanthomorphata</taxon>
        <taxon>Carangaria</taxon>
        <taxon>Pleuronectiformes</taxon>
        <taxon>Pleuronectoidei</taxon>
        <taxon>Pleuronectidae</taxon>
        <taxon>Pleuronectes</taxon>
    </lineage>
</organism>
<evidence type="ECO:0000256" key="1">
    <source>
        <dbReference type="SAM" id="MobiDB-lite"/>
    </source>
</evidence>
<proteinExistence type="predicted"/>
<accession>A0A9N7YSJ8</accession>
<feature type="compositionally biased region" description="Polar residues" evidence="1">
    <location>
        <begin position="29"/>
        <end position="48"/>
    </location>
</feature>
<keyword evidence="3" id="KW-1185">Reference proteome</keyword>